<comment type="caution">
    <text evidence="6">The sequence shown here is derived from an EMBL/GenBank/DDBJ whole genome shotgun (WGS) entry which is preliminary data.</text>
</comment>
<feature type="region of interest" description="Disordered" evidence="4">
    <location>
        <begin position="170"/>
        <end position="190"/>
    </location>
</feature>
<evidence type="ECO:0000259" key="5">
    <source>
        <dbReference type="PROSITE" id="PS51898"/>
    </source>
</evidence>
<dbReference type="InterPro" id="IPR050090">
    <property type="entry name" value="Tyrosine_recombinase_XerCD"/>
</dbReference>
<sequence>MSARRQRGEGGISEYATKSGPRYRIDWAQLVDPDDPDAGLMRRVRAGFTTKKEAAAALRAELVAVSEGRSTRIEDTTVGQYAHEWLDGARLAETTRAAYSKILRLQVMPHIGDKKIADLRPAHLAKLYRDLEDHGRADGKGGLGANSVLKVHVLLGTILQAAMHDHVIAKNPARSPRANPPSAREVKAERPDLQPWTIEQSDRFLTWSAANHWLHPAWVVLAYTGLRRSELLGLRWGDLDLAAGKLAVRRGVTLVKEHGKGERMVVGPPKSGRERTVDIDDETIAALRTWRAEIAELGFQHVAAGEHVFAAETGGPRHPERVSRIWRNAIKACRRDLAKTIQDEAELDQLLPYTHVHGLRHAHISQLLAGGAQIKIAQERAGHATASITSDIYTHTTPTAQKDAITRFAEQREAARRERRHPGGIRAAE</sequence>
<dbReference type="PANTHER" id="PTHR30349:SF91">
    <property type="entry name" value="INTA PROTEIN"/>
    <property type="match status" value="1"/>
</dbReference>
<evidence type="ECO:0000256" key="3">
    <source>
        <dbReference type="ARBA" id="ARBA00023172"/>
    </source>
</evidence>
<reference evidence="6 7" key="1">
    <citation type="submission" date="2019-07" db="EMBL/GenBank/DDBJ databases">
        <title>Georgenia wutianyii sp. nov. and Georgenia *** sp. nov. isolated from plateau pika (Ochotona curzoniae) in the Qinghai-Tibet plateau of China.</title>
        <authorList>
            <person name="Tian Z."/>
        </authorList>
    </citation>
    <scope>NUCLEOTIDE SEQUENCE [LARGE SCALE GENOMIC DNA]</scope>
    <source>
        <strain evidence="6 7">Z446</strain>
    </source>
</reference>
<gene>
    <name evidence="6" type="ORF">FJ693_05390</name>
</gene>
<evidence type="ECO:0000256" key="4">
    <source>
        <dbReference type="SAM" id="MobiDB-lite"/>
    </source>
</evidence>
<evidence type="ECO:0000256" key="1">
    <source>
        <dbReference type="ARBA" id="ARBA00022908"/>
    </source>
</evidence>
<accession>A0A552WU31</accession>
<dbReference type="CDD" id="cd01189">
    <property type="entry name" value="INT_ICEBs1_C_like"/>
    <property type="match status" value="1"/>
</dbReference>
<evidence type="ECO:0000313" key="6">
    <source>
        <dbReference type="EMBL" id="TRW46360.1"/>
    </source>
</evidence>
<dbReference type="InterPro" id="IPR010998">
    <property type="entry name" value="Integrase_recombinase_N"/>
</dbReference>
<protein>
    <submittedName>
        <fullName evidence="6">Site-specific integrase</fullName>
    </submittedName>
</protein>
<proteinExistence type="predicted"/>
<dbReference type="RefSeq" id="WP_143417505.1">
    <property type="nucleotide sequence ID" value="NZ_VJXR01000010.1"/>
</dbReference>
<dbReference type="GO" id="GO:0003677">
    <property type="term" value="F:DNA binding"/>
    <property type="evidence" value="ECO:0007669"/>
    <property type="project" value="UniProtKB-KW"/>
</dbReference>
<keyword evidence="1" id="KW-0229">DNA integration</keyword>
<dbReference type="InterPro" id="IPR011010">
    <property type="entry name" value="DNA_brk_join_enz"/>
</dbReference>
<dbReference type="Pfam" id="PF00589">
    <property type="entry name" value="Phage_integrase"/>
    <property type="match status" value="1"/>
</dbReference>
<dbReference type="Gene3D" id="1.10.150.130">
    <property type="match status" value="1"/>
</dbReference>
<feature type="compositionally biased region" description="Low complexity" evidence="4">
    <location>
        <begin position="171"/>
        <end position="183"/>
    </location>
</feature>
<dbReference type="EMBL" id="VJXR01000010">
    <property type="protein sequence ID" value="TRW46360.1"/>
    <property type="molecule type" value="Genomic_DNA"/>
</dbReference>
<keyword evidence="3" id="KW-0233">DNA recombination</keyword>
<name>A0A552WU31_9MICO</name>
<dbReference type="GO" id="GO:0006310">
    <property type="term" value="P:DNA recombination"/>
    <property type="evidence" value="ECO:0007669"/>
    <property type="project" value="UniProtKB-KW"/>
</dbReference>
<feature type="domain" description="Tyr recombinase" evidence="5">
    <location>
        <begin position="191"/>
        <end position="406"/>
    </location>
</feature>
<evidence type="ECO:0000313" key="7">
    <source>
        <dbReference type="Proteomes" id="UP000318693"/>
    </source>
</evidence>
<dbReference type="GO" id="GO:0015074">
    <property type="term" value="P:DNA integration"/>
    <property type="evidence" value="ECO:0007669"/>
    <property type="project" value="UniProtKB-KW"/>
</dbReference>
<dbReference type="Pfam" id="PF14659">
    <property type="entry name" value="Phage_int_SAM_3"/>
    <property type="match status" value="1"/>
</dbReference>
<dbReference type="Proteomes" id="UP000318693">
    <property type="component" value="Unassembled WGS sequence"/>
</dbReference>
<dbReference type="InterPro" id="IPR002104">
    <property type="entry name" value="Integrase_catalytic"/>
</dbReference>
<evidence type="ECO:0000256" key="2">
    <source>
        <dbReference type="ARBA" id="ARBA00023125"/>
    </source>
</evidence>
<organism evidence="6 7">
    <name type="scientific">Georgenia yuyongxinii</name>
    <dbReference type="NCBI Taxonomy" id="2589797"/>
    <lineage>
        <taxon>Bacteria</taxon>
        <taxon>Bacillati</taxon>
        <taxon>Actinomycetota</taxon>
        <taxon>Actinomycetes</taxon>
        <taxon>Micrococcales</taxon>
        <taxon>Bogoriellaceae</taxon>
        <taxon>Georgenia</taxon>
    </lineage>
</organism>
<keyword evidence="2" id="KW-0238">DNA-binding</keyword>
<dbReference type="InterPro" id="IPR013762">
    <property type="entry name" value="Integrase-like_cat_sf"/>
</dbReference>
<dbReference type="PANTHER" id="PTHR30349">
    <property type="entry name" value="PHAGE INTEGRASE-RELATED"/>
    <property type="match status" value="1"/>
</dbReference>
<keyword evidence="7" id="KW-1185">Reference proteome</keyword>
<dbReference type="SUPFAM" id="SSF56349">
    <property type="entry name" value="DNA breaking-rejoining enzymes"/>
    <property type="match status" value="1"/>
</dbReference>
<dbReference type="InterPro" id="IPR004107">
    <property type="entry name" value="Integrase_SAM-like_N"/>
</dbReference>
<dbReference type="AlphaFoldDB" id="A0A552WU31"/>
<dbReference type="Gene3D" id="1.10.443.10">
    <property type="entry name" value="Intergrase catalytic core"/>
    <property type="match status" value="1"/>
</dbReference>
<dbReference type="PROSITE" id="PS51898">
    <property type="entry name" value="TYR_RECOMBINASE"/>
    <property type="match status" value="1"/>
</dbReference>